<dbReference type="InterPro" id="IPR036866">
    <property type="entry name" value="RibonucZ/Hydroxyglut_hydro"/>
</dbReference>
<dbReference type="Pfam" id="PF00753">
    <property type="entry name" value="Lactamase_B"/>
    <property type="match status" value="1"/>
</dbReference>
<dbReference type="EMBL" id="BAABAU010000001">
    <property type="protein sequence ID" value="GAA4266263.1"/>
    <property type="molecule type" value="Genomic_DNA"/>
</dbReference>
<dbReference type="PANTHER" id="PTHR42951">
    <property type="entry name" value="METALLO-BETA-LACTAMASE DOMAIN-CONTAINING"/>
    <property type="match status" value="1"/>
</dbReference>
<dbReference type="Gene3D" id="3.60.15.10">
    <property type="entry name" value="Ribonuclease Z/Hydroxyacylglutathione hydrolase-like"/>
    <property type="match status" value="1"/>
</dbReference>
<evidence type="ECO:0000313" key="3">
    <source>
        <dbReference type="Proteomes" id="UP001501594"/>
    </source>
</evidence>
<comment type="caution">
    <text evidence="2">The sequence shown here is derived from an EMBL/GenBank/DDBJ whole genome shotgun (WGS) entry which is preliminary data.</text>
</comment>
<proteinExistence type="predicted"/>
<dbReference type="SUPFAM" id="SSF56281">
    <property type="entry name" value="Metallo-hydrolase/oxidoreductase"/>
    <property type="match status" value="1"/>
</dbReference>
<feature type="domain" description="Metallo-beta-lactamase" evidence="1">
    <location>
        <begin position="41"/>
        <end position="259"/>
    </location>
</feature>
<dbReference type="PANTHER" id="PTHR42951:SF4">
    <property type="entry name" value="ACYL-COENZYME A THIOESTERASE MBLAC2"/>
    <property type="match status" value="1"/>
</dbReference>
<reference evidence="3" key="1">
    <citation type="journal article" date="2019" name="Int. J. Syst. Evol. Microbiol.">
        <title>The Global Catalogue of Microorganisms (GCM) 10K type strain sequencing project: providing services to taxonomists for standard genome sequencing and annotation.</title>
        <authorList>
            <consortium name="The Broad Institute Genomics Platform"/>
            <consortium name="The Broad Institute Genome Sequencing Center for Infectious Disease"/>
            <person name="Wu L."/>
            <person name="Ma J."/>
        </authorList>
    </citation>
    <scope>NUCLEOTIDE SEQUENCE [LARGE SCALE GENOMIC DNA]</scope>
    <source>
        <strain evidence="3">JCM 17442</strain>
    </source>
</reference>
<accession>A0ABP8E240</accession>
<evidence type="ECO:0000259" key="1">
    <source>
        <dbReference type="SMART" id="SM00849"/>
    </source>
</evidence>
<sequence length="346" mass="37066">MRATSRTQSEASDARRVPPLEQVRDDVWALAQPMPGEQLPYSFLYLLRDTDGGVHVIDPGSDGDDDWDSFVRALGAIDAAVTDVRTLTATHLHPDHLGMASRIRDASGAILQLHPAEARALAALGEHRPDRARLERQADAWSVPAERRDELLALAVGDAPAAGASSAERPRPDRLLDDGAVLDIPGFELVVLHTPGHTPGHLSLRDDRRGVVFTGDHVLPHLFAGLGLGGPTDTNPLADYLRSIERVAEAGDHEALPGHGYRFSGLGERARESAEHHLARTREVAAIVGRDPATPVWDIATRLTWTAGFAGLRGFTLYSALSQTAMHREFVEGGGLDGLGGTGPIG</sequence>
<organism evidence="2 3">
    <name type="scientific">Frondihabitans peucedani</name>
    <dbReference type="NCBI Taxonomy" id="598626"/>
    <lineage>
        <taxon>Bacteria</taxon>
        <taxon>Bacillati</taxon>
        <taxon>Actinomycetota</taxon>
        <taxon>Actinomycetes</taxon>
        <taxon>Micrococcales</taxon>
        <taxon>Microbacteriaceae</taxon>
        <taxon>Frondihabitans</taxon>
    </lineage>
</organism>
<keyword evidence="3" id="KW-1185">Reference proteome</keyword>
<dbReference type="Proteomes" id="UP001501594">
    <property type="component" value="Unassembled WGS sequence"/>
</dbReference>
<dbReference type="InterPro" id="IPR001279">
    <property type="entry name" value="Metallo-B-lactamas"/>
</dbReference>
<name>A0ABP8E240_9MICO</name>
<gene>
    <name evidence="2" type="ORF">GCM10022256_18750</name>
</gene>
<dbReference type="InterPro" id="IPR050855">
    <property type="entry name" value="NDM-1-like"/>
</dbReference>
<dbReference type="SMART" id="SM00849">
    <property type="entry name" value="Lactamase_B"/>
    <property type="match status" value="1"/>
</dbReference>
<protein>
    <submittedName>
        <fullName evidence="2">MBL fold metallo-hydrolase</fullName>
    </submittedName>
</protein>
<evidence type="ECO:0000313" key="2">
    <source>
        <dbReference type="EMBL" id="GAA4266263.1"/>
    </source>
</evidence>